<evidence type="ECO:0000313" key="1">
    <source>
        <dbReference type="EMBL" id="GFH18846.1"/>
    </source>
</evidence>
<dbReference type="EMBL" id="BLLF01001367">
    <property type="protein sequence ID" value="GFH18846.1"/>
    <property type="molecule type" value="Genomic_DNA"/>
</dbReference>
<gene>
    <name evidence="1" type="ORF">HaLaN_15712</name>
</gene>
<proteinExistence type="predicted"/>
<keyword evidence="2" id="KW-1185">Reference proteome</keyword>
<protein>
    <submittedName>
        <fullName evidence="1">Uncharacterized protein</fullName>
    </submittedName>
</protein>
<organism evidence="1 2">
    <name type="scientific">Haematococcus lacustris</name>
    <name type="common">Green alga</name>
    <name type="synonym">Haematococcus pluvialis</name>
    <dbReference type="NCBI Taxonomy" id="44745"/>
    <lineage>
        <taxon>Eukaryota</taxon>
        <taxon>Viridiplantae</taxon>
        <taxon>Chlorophyta</taxon>
        <taxon>core chlorophytes</taxon>
        <taxon>Chlorophyceae</taxon>
        <taxon>CS clade</taxon>
        <taxon>Chlamydomonadales</taxon>
        <taxon>Haematococcaceae</taxon>
        <taxon>Haematococcus</taxon>
    </lineage>
</organism>
<accession>A0A699ZIE3</accession>
<evidence type="ECO:0000313" key="2">
    <source>
        <dbReference type="Proteomes" id="UP000485058"/>
    </source>
</evidence>
<comment type="caution">
    <text evidence="1">The sequence shown here is derived from an EMBL/GenBank/DDBJ whole genome shotgun (WGS) entry which is preliminary data.</text>
</comment>
<name>A0A699ZIE3_HAELA</name>
<dbReference type="Proteomes" id="UP000485058">
    <property type="component" value="Unassembled WGS sequence"/>
</dbReference>
<reference evidence="1 2" key="1">
    <citation type="submission" date="2020-02" db="EMBL/GenBank/DDBJ databases">
        <title>Draft genome sequence of Haematococcus lacustris strain NIES-144.</title>
        <authorList>
            <person name="Morimoto D."/>
            <person name="Nakagawa S."/>
            <person name="Yoshida T."/>
            <person name="Sawayama S."/>
        </authorList>
    </citation>
    <scope>NUCLEOTIDE SEQUENCE [LARGE SCALE GENOMIC DNA]</scope>
    <source>
        <strain evidence="1 2">NIES-144</strain>
    </source>
</reference>
<dbReference type="AlphaFoldDB" id="A0A699ZIE3"/>
<sequence length="116" mass="12353">MTLTVPGSLQAAKAQGLAKLQAARDLHAETWCDARGYDLVIAPKRSACNKAFGRQARKIGVKQQYKGSVLGSSVGLDGKKVVVFTIPELRAATATKLISDVASKLKPEQQLAMTSQ</sequence>